<dbReference type="NCBIfam" id="TIGR02532">
    <property type="entry name" value="IV_pilin_GFxxxE"/>
    <property type="match status" value="1"/>
</dbReference>
<gene>
    <name evidence="1" type="ORF">CRN52_09135</name>
</gene>
<protein>
    <submittedName>
        <fullName evidence="1">V10 pilin</fullName>
    </submittedName>
</protein>
<dbReference type="Proteomes" id="UP000237466">
    <property type="component" value="Unassembled WGS sequence"/>
</dbReference>
<dbReference type="SUPFAM" id="SSF54523">
    <property type="entry name" value="Pili subunits"/>
    <property type="match status" value="1"/>
</dbReference>
<dbReference type="PROSITE" id="PS00409">
    <property type="entry name" value="PROKAR_NTER_METHYL"/>
    <property type="match status" value="1"/>
</dbReference>
<comment type="caution">
    <text evidence="1">The sequence shown here is derived from an EMBL/GenBank/DDBJ whole genome shotgun (WGS) entry which is preliminary data.</text>
</comment>
<organism evidence="1 2">
    <name type="scientific">Vibrio vulnificus</name>
    <dbReference type="NCBI Taxonomy" id="672"/>
    <lineage>
        <taxon>Bacteria</taxon>
        <taxon>Pseudomonadati</taxon>
        <taxon>Pseudomonadota</taxon>
        <taxon>Gammaproteobacteria</taxon>
        <taxon>Vibrionales</taxon>
        <taxon>Vibrionaceae</taxon>
        <taxon>Vibrio</taxon>
    </lineage>
</organism>
<proteinExistence type="predicted"/>
<reference evidence="1 2" key="1">
    <citation type="journal article" date="2018" name="Front. Microbiol.">
        <title>Phylogeny of Vibrio vulnificus from the Analysis of the Core-Genome: Implications for Intra-Species Taxonomy.</title>
        <authorList>
            <person name="Roig F.J."/>
            <person name="Gonzalez-Candelas F."/>
            <person name="Sanjuan E."/>
            <person name="Fouz B."/>
            <person name="Feil E.J."/>
            <person name="Llorens C."/>
            <person name="Baker-Austin C."/>
            <person name="Oliver J.D."/>
            <person name="Danin-Poleg Y."/>
            <person name="Gibas C.J."/>
            <person name="Kashi Y."/>
            <person name="Gulig P.A."/>
            <person name="Morrison S.S."/>
            <person name="Amaro C."/>
        </authorList>
    </citation>
    <scope>NUCLEOTIDE SEQUENCE [LARGE SCALE GENOMIC DNA]</scope>
    <source>
        <strain evidence="1 2">CECT4608</strain>
    </source>
</reference>
<name>A0A2S3R3R5_VIBVL</name>
<dbReference type="InterPro" id="IPR012902">
    <property type="entry name" value="N_methyl_site"/>
</dbReference>
<sequence length="179" mass="19872">MRVVCCMYKKFRGFTLIELIVVIVLVAVLAVVAAPRFLNLQSDARRSVVEGLAGAVTNAAEMAYGKAAVEGMEELESYHVPNYGIVQYGYPSVSRGGMESFLQIDTGYHDLEREWVWAAHNNGSVSDPDWWIITQSQWLADDNIVDFNKAIEDSRCYVKYTAAMEPGADFAVETITDGC</sequence>
<dbReference type="EMBL" id="PDGH01000077">
    <property type="protein sequence ID" value="POB48329.1"/>
    <property type="molecule type" value="Genomic_DNA"/>
</dbReference>
<evidence type="ECO:0000313" key="2">
    <source>
        <dbReference type="Proteomes" id="UP000237466"/>
    </source>
</evidence>
<dbReference type="AlphaFoldDB" id="A0A2S3R3R5"/>
<dbReference type="Pfam" id="PF07963">
    <property type="entry name" value="N_methyl"/>
    <property type="match status" value="1"/>
</dbReference>
<accession>A0A2S3R3R5</accession>
<evidence type="ECO:0000313" key="1">
    <source>
        <dbReference type="EMBL" id="POB48329.1"/>
    </source>
</evidence>
<dbReference type="Gene3D" id="3.30.700.10">
    <property type="entry name" value="Glycoprotein, Type 4 Pilin"/>
    <property type="match status" value="1"/>
</dbReference>
<dbReference type="InterPro" id="IPR045584">
    <property type="entry name" value="Pilin-like"/>
</dbReference>